<dbReference type="PANTHER" id="PTHR11567">
    <property type="entry name" value="ACID PHOSPHATASE-RELATED"/>
    <property type="match status" value="1"/>
</dbReference>
<dbReference type="PROSITE" id="PS51257">
    <property type="entry name" value="PROKAR_LIPOPROTEIN"/>
    <property type="match status" value="1"/>
</dbReference>
<sequence>MKVSFFLLLSLGVGGGCATAAASCGSIPCANEEEYGEYVDNHAAFSRRHKKEEDGVTFDRRDFAYCNSPNNVTFPGLDAEVASRFPGLRLLQVQAIARHGSRVPYIKYMNCWDDYGFEWDCNVTEMTRASSSAGAHDARSPPFIFRKLYDGSPTVLGGTCHLGQLVVEGFEQEAANGRALGAAYLGHGPLKLFAREELGAMQALALYLRSDDDPSFRTEMSGEALVQSMFEARREDVTLRWHTGDFALDEIAPNHNVCPALSGVEREAMASAEWAAYNQSTAVRELDARMEKELPGYQWEHMLDCLGTTVCTGRAFPPSLTHRTLADAFVHAARTRSFKFAWNDAYYSKLGIGPLARELLENMQARAGGRSHLKFGLFLGHDTSVLPLLAAWGVWDGAWPPYAAVLAVELYAADGTGHGGAEGEGQHFFRMLYGGRELILEECVGQSLCPLSVLEAATEPWAMATGDPKRPCGGGEQKGRRRKRKGKKEGKGLKGSQKGGEGSSSSSALASFRESLTGSDRPVESAGARAEEGGRMGGTGKERKEALLQEGAGGAKGTDSGTAGARLGMLAAVLCSLLTGLVLGVVGAVSWAERRRPGEDSAVHSVGEGIGVLDRFRSRLMGYHPV</sequence>
<dbReference type="PROSITE" id="PS00616">
    <property type="entry name" value="HIS_ACID_PHOSPHAT_1"/>
    <property type="match status" value="1"/>
</dbReference>
<feature type="compositionally biased region" description="Basic and acidic residues" evidence="2">
    <location>
        <begin position="529"/>
        <end position="540"/>
    </location>
</feature>
<feature type="signal peptide" evidence="4">
    <location>
        <begin position="1"/>
        <end position="18"/>
    </location>
</feature>
<keyword evidence="6" id="KW-1185">Reference proteome</keyword>
<dbReference type="InterPro" id="IPR033379">
    <property type="entry name" value="Acid_Pase_AS"/>
</dbReference>
<keyword evidence="3" id="KW-0812">Transmembrane</keyword>
<dbReference type="InterPro" id="IPR050645">
    <property type="entry name" value="Histidine_acid_phosphatase"/>
</dbReference>
<feature type="region of interest" description="Disordered" evidence="2">
    <location>
        <begin position="462"/>
        <end position="540"/>
    </location>
</feature>
<dbReference type="EMBL" id="SDOX01000016">
    <property type="protein sequence ID" value="TFJ85228.1"/>
    <property type="molecule type" value="Genomic_DNA"/>
</dbReference>
<feature type="transmembrane region" description="Helical" evidence="3">
    <location>
        <begin position="567"/>
        <end position="592"/>
    </location>
</feature>
<accession>A0A4D9D9C0</accession>
<dbReference type="Pfam" id="PF00328">
    <property type="entry name" value="His_Phos_2"/>
    <property type="match status" value="1"/>
</dbReference>
<feature type="compositionally biased region" description="Basic residues" evidence="2">
    <location>
        <begin position="479"/>
        <end position="488"/>
    </location>
</feature>
<evidence type="ECO:0000256" key="2">
    <source>
        <dbReference type="SAM" id="MobiDB-lite"/>
    </source>
</evidence>
<dbReference type="CDD" id="cd07061">
    <property type="entry name" value="HP_HAP_like"/>
    <property type="match status" value="1"/>
</dbReference>
<proteinExistence type="inferred from homology"/>
<dbReference type="OrthoDB" id="10257284at2759"/>
<comment type="similarity">
    <text evidence="1">Belongs to the histidine acid phosphatase family.</text>
</comment>
<dbReference type="Proteomes" id="UP000355283">
    <property type="component" value="Unassembled WGS sequence"/>
</dbReference>
<dbReference type="InterPro" id="IPR029033">
    <property type="entry name" value="His_PPase_superfam"/>
</dbReference>
<evidence type="ECO:0000313" key="5">
    <source>
        <dbReference type="EMBL" id="TFJ85228.1"/>
    </source>
</evidence>
<organism evidence="5 6">
    <name type="scientific">Nannochloropsis salina CCMP1776</name>
    <dbReference type="NCBI Taxonomy" id="1027361"/>
    <lineage>
        <taxon>Eukaryota</taxon>
        <taxon>Sar</taxon>
        <taxon>Stramenopiles</taxon>
        <taxon>Ochrophyta</taxon>
        <taxon>Eustigmatophyceae</taxon>
        <taxon>Eustigmatales</taxon>
        <taxon>Monodopsidaceae</taxon>
        <taxon>Microchloropsis</taxon>
        <taxon>Microchloropsis salina</taxon>
    </lineage>
</organism>
<dbReference type="SUPFAM" id="SSF53254">
    <property type="entry name" value="Phosphoglycerate mutase-like"/>
    <property type="match status" value="1"/>
</dbReference>
<evidence type="ECO:0000256" key="3">
    <source>
        <dbReference type="SAM" id="Phobius"/>
    </source>
</evidence>
<dbReference type="GO" id="GO:0016791">
    <property type="term" value="F:phosphatase activity"/>
    <property type="evidence" value="ECO:0007669"/>
    <property type="project" value="TreeGrafter"/>
</dbReference>
<dbReference type="AlphaFoldDB" id="A0A4D9D9C0"/>
<dbReference type="InterPro" id="IPR000560">
    <property type="entry name" value="His_Pase_clade-2"/>
</dbReference>
<dbReference type="Gene3D" id="3.40.50.1240">
    <property type="entry name" value="Phosphoglycerate mutase-like"/>
    <property type="match status" value="1"/>
</dbReference>
<evidence type="ECO:0000256" key="4">
    <source>
        <dbReference type="SAM" id="SignalP"/>
    </source>
</evidence>
<protein>
    <submittedName>
        <fullName evidence="5">Uncharacterized protein</fullName>
    </submittedName>
</protein>
<keyword evidence="4" id="KW-0732">Signal</keyword>
<dbReference type="PROSITE" id="PS00778">
    <property type="entry name" value="HIS_ACID_PHOSPHAT_2"/>
    <property type="match status" value="1"/>
</dbReference>
<evidence type="ECO:0000313" key="6">
    <source>
        <dbReference type="Proteomes" id="UP000355283"/>
    </source>
</evidence>
<keyword evidence="3" id="KW-0472">Membrane</keyword>
<evidence type="ECO:0000256" key="1">
    <source>
        <dbReference type="ARBA" id="ARBA00005375"/>
    </source>
</evidence>
<comment type="caution">
    <text evidence="5">The sequence shown here is derived from an EMBL/GenBank/DDBJ whole genome shotgun (WGS) entry which is preliminary data.</text>
</comment>
<feature type="chain" id="PRO_5020023274" evidence="4">
    <location>
        <begin position="19"/>
        <end position="626"/>
    </location>
</feature>
<gene>
    <name evidence="5" type="ORF">NSK_003651</name>
</gene>
<reference evidence="5 6" key="1">
    <citation type="submission" date="2019-01" db="EMBL/GenBank/DDBJ databases">
        <title>Nuclear Genome Assembly of the Microalgal Biofuel strain Nannochloropsis salina CCMP1776.</title>
        <authorList>
            <person name="Hovde B."/>
        </authorList>
    </citation>
    <scope>NUCLEOTIDE SEQUENCE [LARGE SCALE GENOMIC DNA]</scope>
    <source>
        <strain evidence="5 6">CCMP1776</strain>
    </source>
</reference>
<keyword evidence="3" id="KW-1133">Transmembrane helix</keyword>
<dbReference type="PANTHER" id="PTHR11567:SF202">
    <property type="entry name" value="LYSOPHOSPHATIDIC ACID PHOSPHATASE TYPE 6"/>
    <property type="match status" value="1"/>
</dbReference>
<name>A0A4D9D9C0_9STRA</name>
<feature type="compositionally biased region" description="Low complexity" evidence="2">
    <location>
        <begin position="503"/>
        <end position="515"/>
    </location>
</feature>